<comment type="subunit">
    <text evidence="21">Interacts with NUP62. Interacts with NUTF2 and RAN; involved in CAPG nuclear import.</text>
</comment>
<evidence type="ECO:0000256" key="6">
    <source>
        <dbReference type="ARBA" id="ARBA00004510"/>
    </source>
</evidence>
<dbReference type="CDD" id="cd11292">
    <property type="entry name" value="gelsolin_S3_like"/>
    <property type="match status" value="2"/>
</dbReference>
<dbReference type="SUPFAM" id="SSF82754">
    <property type="entry name" value="C-terminal, gelsolin-like domain of Sec23/24"/>
    <property type="match status" value="2"/>
</dbReference>
<dbReference type="PANTHER" id="PTHR11977">
    <property type="entry name" value="VILLIN"/>
    <property type="match status" value="1"/>
</dbReference>
<keyword evidence="26" id="KW-1185">Reference proteome</keyword>
<evidence type="ECO:0000313" key="26">
    <source>
        <dbReference type="Proteomes" id="UP000694389"/>
    </source>
</evidence>
<keyword evidence="18" id="KW-0539">Nucleus</keyword>
<dbReference type="InterPro" id="IPR029006">
    <property type="entry name" value="ADF-H/Gelsolin-like_dom_sf"/>
</dbReference>
<evidence type="ECO:0000256" key="16">
    <source>
        <dbReference type="ARBA" id="ARBA00023203"/>
    </source>
</evidence>
<dbReference type="SUPFAM" id="SSF55753">
    <property type="entry name" value="Actin depolymerizing proteins"/>
    <property type="match status" value="9"/>
</dbReference>
<feature type="domain" description="Gelsolin-like" evidence="24">
    <location>
        <begin position="860"/>
        <end position="933"/>
    </location>
</feature>
<dbReference type="FunFam" id="3.40.20.10:FF:000005">
    <property type="entry name" value="Gelsolin"/>
    <property type="match status" value="1"/>
</dbReference>
<dbReference type="Gene3D" id="3.40.20.10">
    <property type="entry name" value="Severin"/>
    <property type="match status" value="11"/>
</dbReference>
<dbReference type="FunFam" id="3.40.20.10:FF:000040">
    <property type="entry name" value="macrophage-capping protein-like isoform X1"/>
    <property type="match status" value="1"/>
</dbReference>
<evidence type="ECO:0000256" key="20">
    <source>
        <dbReference type="ARBA" id="ARBA00030694"/>
    </source>
</evidence>
<reference evidence="25" key="2">
    <citation type="submission" date="2025-09" db="UniProtKB">
        <authorList>
            <consortium name="Ensembl"/>
        </authorList>
    </citation>
    <scope>IDENTIFICATION</scope>
</reference>
<dbReference type="FunFam" id="3.40.20.10:FF:000004">
    <property type="entry name" value="Gelsolin"/>
    <property type="match status" value="2"/>
</dbReference>
<feature type="domain" description="Gelsolin-like" evidence="24">
    <location>
        <begin position="580"/>
        <end position="628"/>
    </location>
</feature>
<dbReference type="PRINTS" id="PR00597">
    <property type="entry name" value="GELSOLIN"/>
</dbReference>
<evidence type="ECO:0000256" key="3">
    <source>
        <dbReference type="ARBA" id="ARBA00004223"/>
    </source>
</evidence>
<dbReference type="PANTHER" id="PTHR11977:SF78">
    <property type="entry name" value="SCINDERIN"/>
    <property type="match status" value="1"/>
</dbReference>
<keyword evidence="17" id="KW-0206">Cytoskeleton</keyword>
<feature type="domain" description="Gelsolin-like" evidence="24">
    <location>
        <begin position="319"/>
        <end position="394"/>
    </location>
</feature>
<keyword evidence="11" id="KW-0597">Phosphoprotein</keyword>
<evidence type="ECO:0000256" key="10">
    <source>
        <dbReference type="ARBA" id="ARBA00022490"/>
    </source>
</evidence>
<evidence type="ECO:0000256" key="17">
    <source>
        <dbReference type="ARBA" id="ARBA00023212"/>
    </source>
</evidence>
<dbReference type="GO" id="GO:0005546">
    <property type="term" value="F:phosphatidylinositol-4,5-bisphosphate binding"/>
    <property type="evidence" value="ECO:0007669"/>
    <property type="project" value="TreeGrafter"/>
</dbReference>
<dbReference type="FunFam" id="3.40.20.10:FF:000037">
    <property type="entry name" value="macrophage-capping protein-like isoform X2"/>
    <property type="match status" value="2"/>
</dbReference>
<dbReference type="CDD" id="cd11293">
    <property type="entry name" value="gelsolin_S4_like"/>
    <property type="match status" value="2"/>
</dbReference>
<keyword evidence="9" id="KW-0117">Actin capping</keyword>
<sequence length="1270" mass="141661">MWTHPLCVSKGKRKQKWKHCCYTLTVCQCSGTEQQCVPALTSPGILTHPHSLTAADMVLHHKEFIKAGKTAGLQIWRIENLELVPVPEILHGSFYTGDAYVILHTIQQKKSFFYHLHYWLGKECSQDESTAAAIFTVQLDDYLGGKPVQYRELQGVESTAFTSYFKGGITYKTGGVASGFHHVVTNDLSAQRLFHIKGRRVVRATEVPLSWSSFNSGDCFIIDLGNKIYQWCGSKCNTFERLKAAQVARGIRDNERNARAQLVVVEEGCEPSQLTDVLGVKPELTEGDDDDDTVADMSNRKMAKLYMVSDASGSMKVTVVKEENPFLQSDLLSDECFILDHGKNKMIFVWKGQKANPSERKEAMKTAEGFIKQMGYPANTQIQVLPEGGETPMFKQFFVGWKDKDQSEGLGKVFVTERIARIQQVEFDASKLHESQHMAAQYNMVDDGSGDTQIWRVESIGRVPVDPKTYGQFYGGDCYIILYTYGKRQIIYTWQGASCSLDELTASAFLTVELDRSLGGNAVQVRVCQGKEPPHLLSLFKSKPLIVYKSGTSRLGGQAPAPPTRLFQVRRNLGTITRIAEVDASAASLNSNDAFLLKMADGRGYLWMGRGASKEEEKGAEYISKELNCSSKHIMEGNEPADFWAGLGGKKEYQTSDGLESETATHPVRLFGCSNKTGRFIIEEVPGEFTQADLAEDDVMLLDVWDQVFVWIGKDANEVERTESVKSAKQYIETDPSSRDKQTPVVIVKQGHEPPTFTGWFLAWDPSYWDSVTRSMKSMGRECSQDESTAAAIFTVQLDDYLCGKAVQYRELQGAESTAFTSYFKGGITYKTGGVASGFHHVVTNDLSAQRLFHIKGRRVVRATEVPLSWSSFNSGDCFIVDLGDKIYQWCGSKCNKFERLKAAQVARGIRDNERSTRAELVVVEEGSEPSELTDVLGVMPKLSEGDDDDDIVADISNRKMAKLYMVSDASGSMKVTVVKEENPFLQSDLLSDECFILDHGKNKMIFVWKGQKANPSERKEAMKTAEGFIKQMGYPANTQIQVLPEGGETPMFKQFFVGWKDKDQSEGLGKVFVTERIARIQQVEFDASKLHESQHMAAQYNMVDDGSGDTQIWRVESIGRVPVDPKTYGQFYGGDCYIILYTYGTRHIIYTWQGASCSVDELTASAFLTVQLDRSLQGNAVQVRVCQGKEPPHLLSLFKSKPLIVYKSGTSRRGVQAPTPPTRLFQVRRNLGTITRIAEVDASAASLNSNDAFLLKMADGRGYLWMGRG</sequence>
<dbReference type="SMART" id="SM00262">
    <property type="entry name" value="GEL"/>
    <property type="match status" value="10"/>
</dbReference>
<comment type="subcellular location">
    <subcellularLocation>
        <location evidence="6">Cell projection</location>
        <location evidence="6">Lamellipodium</location>
    </subcellularLocation>
    <subcellularLocation>
        <location evidence="2">Cell projection</location>
        <location evidence="2">Podosome</location>
    </subcellularLocation>
    <subcellularLocation>
        <location evidence="5">Cell projection</location>
        <location evidence="5">Ruffle</location>
    </subcellularLocation>
    <subcellularLocation>
        <location evidence="4">Cytoplasm</location>
        <location evidence="4">Cytoskeleton</location>
    </subcellularLocation>
    <subcellularLocation>
        <location evidence="3">Melanosome</location>
    </subcellularLocation>
    <subcellularLocation>
        <location evidence="1">Nucleus</location>
    </subcellularLocation>
</comment>
<dbReference type="InterPro" id="IPR007123">
    <property type="entry name" value="Gelsolin-like_dom"/>
</dbReference>
<evidence type="ECO:0000256" key="2">
    <source>
        <dbReference type="ARBA" id="ARBA00004188"/>
    </source>
</evidence>
<dbReference type="Ensembl" id="ENSDLAT00005064090.2">
    <property type="protein sequence ID" value="ENSDLAP00005060519.2"/>
    <property type="gene ID" value="ENSDLAG00005025357.2"/>
</dbReference>
<evidence type="ECO:0000256" key="11">
    <source>
        <dbReference type="ARBA" id="ARBA00022553"/>
    </source>
</evidence>
<feature type="domain" description="Gelsolin-like" evidence="24">
    <location>
        <begin position="978"/>
        <end position="1053"/>
    </location>
</feature>
<evidence type="ECO:0000256" key="4">
    <source>
        <dbReference type="ARBA" id="ARBA00004245"/>
    </source>
</evidence>
<dbReference type="GO" id="GO:0030031">
    <property type="term" value="P:cell projection assembly"/>
    <property type="evidence" value="ECO:0007669"/>
    <property type="project" value="TreeGrafter"/>
</dbReference>
<feature type="domain" description="Gelsolin-like" evidence="24">
    <location>
        <begin position="201"/>
        <end position="272"/>
    </location>
</feature>
<dbReference type="FunFam" id="3.40.20.10:FF:000002">
    <property type="entry name" value="Gelsolin"/>
    <property type="match status" value="1"/>
</dbReference>
<evidence type="ECO:0000313" key="25">
    <source>
        <dbReference type="Ensembl" id="ENSDLAP00005060519.2"/>
    </source>
</evidence>
<evidence type="ECO:0000256" key="18">
    <source>
        <dbReference type="ARBA" id="ARBA00023242"/>
    </source>
</evidence>
<name>A0A8C4ITZ4_DICLA</name>
<proteinExistence type="inferred from homology"/>
<evidence type="ECO:0000256" key="1">
    <source>
        <dbReference type="ARBA" id="ARBA00004123"/>
    </source>
</evidence>
<dbReference type="Pfam" id="PF00626">
    <property type="entry name" value="Gelsolin"/>
    <property type="match status" value="9"/>
</dbReference>
<evidence type="ECO:0000256" key="21">
    <source>
        <dbReference type="ARBA" id="ARBA00063813"/>
    </source>
</evidence>
<keyword evidence="14" id="KW-0965">Cell junction</keyword>
<dbReference type="GO" id="GO:0051014">
    <property type="term" value="P:actin filament severing"/>
    <property type="evidence" value="ECO:0007669"/>
    <property type="project" value="TreeGrafter"/>
</dbReference>
<evidence type="ECO:0000256" key="23">
    <source>
        <dbReference type="ARBA" id="ARBA00077132"/>
    </source>
</evidence>
<keyword evidence="10" id="KW-0963">Cytoplasm</keyword>
<evidence type="ECO:0000256" key="8">
    <source>
        <dbReference type="ARBA" id="ARBA00014288"/>
    </source>
</evidence>
<keyword evidence="13" id="KW-0106">Calcium</keyword>
<protein>
    <recommendedName>
        <fullName evidence="22">Macrophage-capping protein</fullName>
    </recommendedName>
    <alternativeName>
        <fullName evidence="23">Actin regulatory protein CAP-G</fullName>
    </alternativeName>
    <alternativeName>
        <fullName evidence="20">Adseverin</fullName>
    </alternativeName>
    <alternativeName>
        <fullName evidence="8">Scinderin</fullName>
    </alternativeName>
</protein>
<dbReference type="GO" id="GO:0051016">
    <property type="term" value="P:barbed-end actin filament capping"/>
    <property type="evidence" value="ECO:0007669"/>
    <property type="project" value="TreeGrafter"/>
</dbReference>
<dbReference type="Proteomes" id="UP000694389">
    <property type="component" value="Unassembled WGS sequence"/>
</dbReference>
<evidence type="ECO:0000256" key="5">
    <source>
        <dbReference type="ARBA" id="ARBA00004466"/>
    </source>
</evidence>
<reference evidence="25" key="1">
    <citation type="submission" date="2025-08" db="UniProtKB">
        <authorList>
            <consortium name="Ensembl"/>
        </authorList>
    </citation>
    <scope>IDENTIFICATION</scope>
</reference>
<evidence type="ECO:0000256" key="22">
    <source>
        <dbReference type="ARBA" id="ARBA00074322"/>
    </source>
</evidence>
<dbReference type="GO" id="GO:0042470">
    <property type="term" value="C:melanosome"/>
    <property type="evidence" value="ECO:0007669"/>
    <property type="project" value="UniProtKB-SubCell"/>
</dbReference>
<dbReference type="FunFam" id="3.40.20.10:FF:000009">
    <property type="entry name" value="gelsolin isoform X1"/>
    <property type="match status" value="1"/>
</dbReference>
<evidence type="ECO:0000256" key="14">
    <source>
        <dbReference type="ARBA" id="ARBA00022949"/>
    </source>
</evidence>
<evidence type="ECO:0000256" key="12">
    <source>
        <dbReference type="ARBA" id="ARBA00022737"/>
    </source>
</evidence>
<dbReference type="CDD" id="cd11290">
    <property type="entry name" value="gelsolin_S1_like"/>
    <property type="match status" value="1"/>
</dbReference>
<evidence type="ECO:0000256" key="7">
    <source>
        <dbReference type="ARBA" id="ARBA00008418"/>
    </source>
</evidence>
<dbReference type="GO" id="GO:0001726">
    <property type="term" value="C:ruffle"/>
    <property type="evidence" value="ECO:0007669"/>
    <property type="project" value="UniProtKB-SubCell"/>
</dbReference>
<keyword evidence="16" id="KW-0009">Actin-binding</keyword>
<evidence type="ECO:0000256" key="15">
    <source>
        <dbReference type="ARBA" id="ARBA00022990"/>
    </source>
</evidence>
<dbReference type="InterPro" id="IPR007122">
    <property type="entry name" value="Villin/Gelsolin"/>
</dbReference>
<accession>A0A8C4ITZ4</accession>
<dbReference type="CDD" id="cd11288">
    <property type="entry name" value="gelsolin_S5_like"/>
    <property type="match status" value="1"/>
</dbReference>
<dbReference type="CDD" id="cd11291">
    <property type="entry name" value="gelsolin_S6_like"/>
    <property type="match status" value="1"/>
</dbReference>
<dbReference type="InterPro" id="IPR036180">
    <property type="entry name" value="Gelsolin-like_dom_sf"/>
</dbReference>
<feature type="domain" description="Gelsolin-like" evidence="24">
    <location>
        <begin position="682"/>
        <end position="757"/>
    </location>
</feature>
<dbReference type="GO" id="GO:0051015">
    <property type="term" value="F:actin filament binding"/>
    <property type="evidence" value="ECO:0007669"/>
    <property type="project" value="InterPro"/>
</dbReference>
<keyword evidence="12" id="KW-0677">Repeat</keyword>
<evidence type="ECO:0000256" key="9">
    <source>
        <dbReference type="ARBA" id="ARBA00022467"/>
    </source>
</evidence>
<dbReference type="GO" id="GO:0007417">
    <property type="term" value="P:central nervous system development"/>
    <property type="evidence" value="ECO:0007669"/>
    <property type="project" value="TreeGrafter"/>
</dbReference>
<evidence type="ECO:0000259" key="24">
    <source>
        <dbReference type="Pfam" id="PF00626"/>
    </source>
</evidence>
<feature type="domain" description="Gelsolin-like" evidence="24">
    <location>
        <begin position="462"/>
        <end position="537"/>
    </location>
</feature>
<dbReference type="CDD" id="cd11289">
    <property type="entry name" value="gelsolin_S2_like"/>
    <property type="match status" value="2"/>
</dbReference>
<organism evidence="25 26">
    <name type="scientific">Dicentrarchus labrax</name>
    <name type="common">European seabass</name>
    <name type="synonym">Morone labrax</name>
    <dbReference type="NCBI Taxonomy" id="13489"/>
    <lineage>
        <taxon>Eukaryota</taxon>
        <taxon>Metazoa</taxon>
        <taxon>Chordata</taxon>
        <taxon>Craniata</taxon>
        <taxon>Vertebrata</taxon>
        <taxon>Euteleostomi</taxon>
        <taxon>Actinopterygii</taxon>
        <taxon>Neopterygii</taxon>
        <taxon>Teleostei</taxon>
        <taxon>Neoteleostei</taxon>
        <taxon>Acanthomorphata</taxon>
        <taxon>Eupercaria</taxon>
        <taxon>Moronidae</taxon>
        <taxon>Dicentrarchus</taxon>
    </lineage>
</organism>
<feature type="domain" description="Gelsolin-like" evidence="24">
    <location>
        <begin position="1121"/>
        <end position="1196"/>
    </location>
</feature>
<dbReference type="GO" id="GO:0030027">
    <property type="term" value="C:lamellipodium"/>
    <property type="evidence" value="ECO:0007669"/>
    <property type="project" value="UniProtKB-SubCell"/>
</dbReference>
<dbReference type="GO" id="GO:0005634">
    <property type="term" value="C:nucleus"/>
    <property type="evidence" value="ECO:0007669"/>
    <property type="project" value="UniProtKB-SubCell"/>
</dbReference>
<feature type="domain" description="Gelsolin-like" evidence="24">
    <location>
        <begin position="82"/>
        <end position="161"/>
    </location>
</feature>
<dbReference type="GO" id="GO:0008154">
    <property type="term" value="P:actin polymerization or depolymerization"/>
    <property type="evidence" value="ECO:0007669"/>
    <property type="project" value="TreeGrafter"/>
</dbReference>
<dbReference type="FunFam" id="3.40.20.10:FF:000001">
    <property type="entry name" value="Gelsolin"/>
    <property type="match status" value="1"/>
</dbReference>
<dbReference type="GeneTree" id="ENSGT00940000159083"/>
<keyword evidence="19" id="KW-0966">Cell projection</keyword>
<gene>
    <name evidence="25" type="primary">scin</name>
</gene>
<evidence type="ECO:0000256" key="19">
    <source>
        <dbReference type="ARBA" id="ARBA00023273"/>
    </source>
</evidence>
<dbReference type="AlphaFoldDB" id="A0A8C4ITZ4"/>
<dbReference type="GO" id="GO:0002102">
    <property type="term" value="C:podosome"/>
    <property type="evidence" value="ECO:0007669"/>
    <property type="project" value="UniProtKB-SubCell"/>
</dbReference>
<evidence type="ECO:0000256" key="13">
    <source>
        <dbReference type="ARBA" id="ARBA00022837"/>
    </source>
</evidence>
<keyword evidence="15" id="KW-0007">Acetylation</keyword>
<comment type="similarity">
    <text evidence="7">Belongs to the villin/gelsolin family.</text>
</comment>